<keyword evidence="14" id="KW-0677">Repeat</keyword>
<feature type="domain" description="Pterin-binding" evidence="27">
    <location>
        <begin position="373"/>
        <end position="634"/>
    </location>
</feature>
<dbReference type="SMART" id="SM01018">
    <property type="entry name" value="B12-binding_2"/>
    <property type="match status" value="1"/>
</dbReference>
<evidence type="ECO:0000259" key="30">
    <source>
        <dbReference type="PROSITE" id="PS51337"/>
    </source>
</evidence>
<feature type="binding site" evidence="23">
    <location>
        <position position="713"/>
    </location>
    <ligand>
        <name>methylcob(III)alamin</name>
        <dbReference type="ChEBI" id="CHEBI:28115"/>
    </ligand>
</feature>
<dbReference type="PROSITE" id="PS50970">
    <property type="entry name" value="HCY"/>
    <property type="match status" value="1"/>
</dbReference>
<evidence type="ECO:0000256" key="21">
    <source>
        <dbReference type="PIRNR" id="PIRNR000381"/>
    </source>
</evidence>
<dbReference type="InterPro" id="IPR011005">
    <property type="entry name" value="Dihydropteroate_synth-like_sf"/>
</dbReference>
<dbReference type="GO" id="GO:0031419">
    <property type="term" value="F:cobalamin binding"/>
    <property type="evidence" value="ECO:0007669"/>
    <property type="project" value="UniProtKB-UniRule"/>
</dbReference>
<dbReference type="GO" id="GO:0050667">
    <property type="term" value="P:homocysteine metabolic process"/>
    <property type="evidence" value="ECO:0007669"/>
    <property type="project" value="TreeGrafter"/>
</dbReference>
<dbReference type="EMBL" id="WSEK01000005">
    <property type="protein sequence ID" value="MVQ51924.1"/>
    <property type="molecule type" value="Genomic_DNA"/>
</dbReference>
<evidence type="ECO:0000313" key="31">
    <source>
        <dbReference type="EMBL" id="MVQ51924.1"/>
    </source>
</evidence>
<evidence type="ECO:0000256" key="11">
    <source>
        <dbReference type="ARBA" id="ARBA00022679"/>
    </source>
</evidence>
<dbReference type="NCBIfam" id="NF007024">
    <property type="entry name" value="PRK09490.1"/>
    <property type="match status" value="1"/>
</dbReference>
<dbReference type="Proteomes" id="UP000473525">
    <property type="component" value="Unassembled WGS sequence"/>
</dbReference>
<keyword evidence="32" id="KW-1185">Reference proteome</keyword>
<feature type="domain" description="B12-binding N-terminal" evidence="30">
    <location>
        <begin position="665"/>
        <end position="763"/>
    </location>
</feature>
<dbReference type="Pfam" id="PF02607">
    <property type="entry name" value="B12-binding_2"/>
    <property type="match status" value="1"/>
</dbReference>
<evidence type="ECO:0000256" key="18">
    <source>
        <dbReference type="ARBA" id="ARBA00025552"/>
    </source>
</evidence>
<dbReference type="SUPFAM" id="SSF51717">
    <property type="entry name" value="Dihydropteroate synthetase-like"/>
    <property type="match status" value="1"/>
</dbReference>
<dbReference type="PIRSF" id="PIRSF000381">
    <property type="entry name" value="MetH"/>
    <property type="match status" value="1"/>
</dbReference>
<dbReference type="PANTHER" id="PTHR45833:SF1">
    <property type="entry name" value="METHIONINE SYNTHASE"/>
    <property type="match status" value="1"/>
</dbReference>
<feature type="compositionally biased region" description="Basic and acidic residues" evidence="25">
    <location>
        <begin position="1"/>
        <end position="10"/>
    </location>
</feature>
<evidence type="ECO:0000256" key="19">
    <source>
        <dbReference type="ARBA" id="ARBA00031040"/>
    </source>
</evidence>
<evidence type="ECO:0000256" key="13">
    <source>
        <dbReference type="ARBA" id="ARBA00022723"/>
    </source>
</evidence>
<evidence type="ECO:0000256" key="5">
    <source>
        <dbReference type="ARBA" id="ARBA00010398"/>
    </source>
</evidence>
<dbReference type="PANTHER" id="PTHR45833">
    <property type="entry name" value="METHIONINE SYNTHASE"/>
    <property type="match status" value="1"/>
</dbReference>
<evidence type="ECO:0000256" key="25">
    <source>
        <dbReference type="SAM" id="MobiDB-lite"/>
    </source>
</evidence>
<organism evidence="31 32">
    <name type="scientific">Nocardioides agri</name>
    <dbReference type="NCBI Taxonomy" id="2682843"/>
    <lineage>
        <taxon>Bacteria</taxon>
        <taxon>Bacillati</taxon>
        <taxon>Actinomycetota</taxon>
        <taxon>Actinomycetes</taxon>
        <taxon>Propionibacteriales</taxon>
        <taxon>Nocardioidaceae</taxon>
        <taxon>Nocardioides</taxon>
    </lineage>
</organism>
<comment type="similarity">
    <text evidence="5">Belongs to the vitamin-B12 dependent methionine synthase family.</text>
</comment>
<dbReference type="InterPro" id="IPR037010">
    <property type="entry name" value="VitB12-dep_Met_synth_activ_sf"/>
</dbReference>
<sequence>MGATRGDHVPSGRIASPDLRPDATEELTRALEGRILVLDGAMGTAIQRDRPDEAGYRGERFADWPADLVGNNDLLTLTQPEIIAGIHREYLEAGADIIETNTFNANAVSLADYGMQELAYELNAEAARLARREVDAASTPDRPRYVAGALGPTTRTASISPDVNDPGARNVSFDQLVSAYLEAARGLVDGGSDLLIIETIFDTLNAKAAIFAVETLFEEHGRRWPVIVSGTITDASGRTLSGQVTEAFWDSVRHVRPLAVGLNCALGAKEMRPYIAEMARLADSFVSCYPNAGLPNAFGEYDEAPEETAAIVAEFAESGFVNLVGGCCGTTPAHIAAIARAVDGKERRTPAELSAGLRLSGLEPLTITDDSLFVNVGERTNITGSARFRNLIKAGDYDTALSVAAQQVESGAQVIDVNMDEGMIDGVAAMDRFTKLIASEPDISRVPLMVDSSKWEVIEAGLKNVQGKAIVNSISLKEGEEKFLEQARLCRKYGAAAVVMAFDEDGQADNLERRKAICERAYRILVDQVGFSPDDIIFDPNVFAVATGIEEHAAYGKDFIEATRWIKENLPGAKVSGGISNVSFSFRGNNPVREAIHAVFLFHAIEAGLDMGIVNAGALIPYSEVEPELRERIEDVVLNRRPDAAERLLEIAEEHNKAGEVVEAAAEEWRSLPVGERITHALVKGIDGFVEADTEELRQEIAARGGRPIEVIEGPLMDGMNVVGDLFGAGKMFLPQVVKSARVMKKAVGYLIPFIEQEKIDNPEYATAKETNGTIVMATVKGDVHDIGKNIVGVVLQCNNFEVIDLGVMVPAQKILDTAAEIGADAIGLSGLITPSLDEMVNVASEMQRQGFTIPLLIGGATTSRAHTAVKVDGKYDAPVIWVKDASRSVPMLAALLNDTQRPQVLADVKADYDSLRERHAAKHDRPMLAIEDARANRTPIDWSGYQPPAPRRPGIHVLTDYDLAELREFIDWQPFFNAWEMKGKFPDILNSPTTGETARALYDDAQAMLDRVVAERWLTANGVLGFFPASAVGDDIELYTDESRTTVLTTLHNLRQQGEHRAGVPNRSLGDFVAPKETGLPDHVGAFAVTAGLGSQDRIQAFKDANDDYSAIMFEALADRLAEAFAERLHQRVRTEFWGHVSDEQLSNEDLIAEKYTGIRPAPGYPACPEHTEKRTLWELLDVEATTGITLTESMAMWPGAAVSGWYFSHPDSQYFVVGRLGRDQVADYAERKGWSVPEAEKWLSANLGYDPDD</sequence>
<evidence type="ECO:0000313" key="32">
    <source>
        <dbReference type="Proteomes" id="UP000473525"/>
    </source>
</evidence>
<comment type="caution">
    <text evidence="31">The sequence shown here is derived from an EMBL/GenBank/DDBJ whole genome shotgun (WGS) entry which is preliminary data.</text>
</comment>
<feature type="binding site" evidence="22 24">
    <location>
        <position position="264"/>
    </location>
    <ligand>
        <name>Zn(2+)</name>
        <dbReference type="ChEBI" id="CHEBI:29105"/>
    </ligand>
</feature>
<evidence type="ECO:0000256" key="23">
    <source>
        <dbReference type="PIRSR" id="PIRSR000381-2"/>
    </source>
</evidence>
<keyword evidence="11 21" id="KW-0808">Transferase</keyword>
<feature type="binding site" evidence="23">
    <location>
        <position position="886"/>
    </location>
    <ligand>
        <name>methylcob(III)alamin</name>
        <dbReference type="ChEBI" id="CHEBI:28115"/>
    </ligand>
</feature>
<feature type="binding site" evidence="23">
    <location>
        <position position="972"/>
    </location>
    <ligand>
        <name>S-adenosyl-L-methionine</name>
        <dbReference type="ChEBI" id="CHEBI:59789"/>
    </ligand>
</feature>
<evidence type="ECO:0000259" key="29">
    <source>
        <dbReference type="PROSITE" id="PS51332"/>
    </source>
</evidence>
<dbReference type="Gene3D" id="1.10.288.10">
    <property type="entry name" value="Cobalamin-dependent Methionine Synthase, domain 2"/>
    <property type="match status" value="1"/>
</dbReference>
<dbReference type="Pfam" id="PF00809">
    <property type="entry name" value="Pterin_bind"/>
    <property type="match status" value="1"/>
</dbReference>
<feature type="binding site" evidence="23">
    <location>
        <position position="834"/>
    </location>
    <ligand>
        <name>methylcob(III)alamin</name>
        <dbReference type="ChEBI" id="CHEBI:28115"/>
    </ligand>
</feature>
<dbReference type="Gene3D" id="3.40.50.280">
    <property type="entry name" value="Cobalamin-binding domain"/>
    <property type="match status" value="1"/>
</dbReference>
<evidence type="ECO:0000256" key="24">
    <source>
        <dbReference type="PROSITE-ProRule" id="PRU00333"/>
    </source>
</evidence>
<evidence type="ECO:0000256" key="2">
    <source>
        <dbReference type="ARBA" id="ARBA00001947"/>
    </source>
</evidence>
<evidence type="ECO:0000256" key="4">
    <source>
        <dbReference type="ARBA" id="ARBA00005178"/>
    </source>
</evidence>
<dbReference type="SUPFAM" id="SSF82282">
    <property type="entry name" value="Homocysteine S-methyltransferase"/>
    <property type="match status" value="1"/>
</dbReference>
<proteinExistence type="inferred from homology"/>
<feature type="region of interest" description="Disordered" evidence="25">
    <location>
        <begin position="1"/>
        <end position="21"/>
    </location>
</feature>
<dbReference type="SUPFAM" id="SSF47644">
    <property type="entry name" value="Methionine synthase domain"/>
    <property type="match status" value="1"/>
</dbReference>
<keyword evidence="17 21" id="KW-0170">Cobalt</keyword>
<dbReference type="Gene3D" id="3.20.20.20">
    <property type="entry name" value="Dihydropteroate synthase-like"/>
    <property type="match status" value="1"/>
</dbReference>
<dbReference type="GO" id="GO:0008705">
    <property type="term" value="F:methionine synthase activity"/>
    <property type="evidence" value="ECO:0007669"/>
    <property type="project" value="UniProtKB-UniRule"/>
</dbReference>
<evidence type="ECO:0000256" key="15">
    <source>
        <dbReference type="ARBA" id="ARBA00022833"/>
    </source>
</evidence>
<dbReference type="Gene3D" id="1.10.1240.10">
    <property type="entry name" value="Methionine synthase domain"/>
    <property type="match status" value="1"/>
</dbReference>
<dbReference type="FunFam" id="1.10.1240.10:FF:000001">
    <property type="entry name" value="Methionine synthase"/>
    <property type="match status" value="1"/>
</dbReference>
<evidence type="ECO:0000259" key="27">
    <source>
        <dbReference type="PROSITE" id="PS50972"/>
    </source>
</evidence>
<dbReference type="Pfam" id="PF02965">
    <property type="entry name" value="Met_synt_B12"/>
    <property type="match status" value="1"/>
</dbReference>
<evidence type="ECO:0000256" key="10">
    <source>
        <dbReference type="ARBA" id="ARBA00022628"/>
    </source>
</evidence>
<dbReference type="InterPro" id="IPR036724">
    <property type="entry name" value="Cobalamin-bd_sf"/>
</dbReference>
<dbReference type="InterPro" id="IPR003759">
    <property type="entry name" value="Cbl-bd_cap"/>
</dbReference>
<evidence type="ECO:0000256" key="1">
    <source>
        <dbReference type="ARBA" id="ARBA00001700"/>
    </source>
</evidence>
<feature type="domain" description="Hcy-binding" evidence="26">
    <location>
        <begin position="24"/>
        <end position="342"/>
    </location>
</feature>
<evidence type="ECO:0000256" key="20">
    <source>
        <dbReference type="NCBIfam" id="TIGR02082"/>
    </source>
</evidence>
<evidence type="ECO:0000259" key="28">
    <source>
        <dbReference type="PROSITE" id="PS50974"/>
    </source>
</evidence>
<feature type="binding site" evidence="23">
    <location>
        <position position="830"/>
    </location>
    <ligand>
        <name>methylcob(III)alamin</name>
        <dbReference type="ChEBI" id="CHEBI:28115"/>
    </ligand>
</feature>
<evidence type="ECO:0000256" key="8">
    <source>
        <dbReference type="ARBA" id="ARBA00022603"/>
    </source>
</evidence>
<evidence type="ECO:0000256" key="12">
    <source>
        <dbReference type="ARBA" id="ARBA00022691"/>
    </source>
</evidence>
<dbReference type="InterPro" id="IPR004223">
    <property type="entry name" value="VitB12-dep_Met_synth_activ_dom"/>
</dbReference>
<evidence type="ECO:0000256" key="3">
    <source>
        <dbReference type="ARBA" id="ARBA00001956"/>
    </source>
</evidence>
<feature type="binding site" evidence="23">
    <location>
        <begin position="782"/>
        <end position="786"/>
    </location>
    <ligand>
        <name>methylcob(III)alamin</name>
        <dbReference type="ChEBI" id="CHEBI:28115"/>
    </ligand>
</feature>
<dbReference type="FunFam" id="3.40.50.280:FF:000001">
    <property type="entry name" value="Methionine synthase"/>
    <property type="match status" value="1"/>
</dbReference>
<protein>
    <recommendedName>
        <fullName evidence="7 20">Methionine synthase</fullName>
        <ecNumber evidence="6 20">2.1.1.13</ecNumber>
    </recommendedName>
    <alternativeName>
        <fullName evidence="19 21">5-methyltetrahydrofolate--homocysteine methyltransferase</fullName>
    </alternativeName>
</protein>
<dbReference type="Gene3D" id="3.10.196.10">
    <property type="entry name" value="Vitamin B12-dependent methionine synthase, activation domain"/>
    <property type="match status" value="1"/>
</dbReference>
<dbReference type="NCBIfam" id="TIGR02082">
    <property type="entry name" value="metH"/>
    <property type="match status" value="1"/>
</dbReference>
<comment type="function">
    <text evidence="18 21">Catalyzes the transfer of a methyl group from methyl-cobalamin to homocysteine, yielding enzyme-bound cob(I)alamin and methionine. Subsequently, remethylates the cofactor using methyltetrahydrofolate.</text>
</comment>
<dbReference type="Pfam" id="PF02574">
    <property type="entry name" value="S-methyl_trans"/>
    <property type="match status" value="1"/>
</dbReference>
<comment type="pathway">
    <text evidence="4 21">Amino-acid biosynthesis; L-methionine biosynthesis via de novo pathway; L-methionine from L-homocysteine (MetH route): step 1/1.</text>
</comment>
<dbReference type="CDD" id="cd00740">
    <property type="entry name" value="MeTr"/>
    <property type="match status" value="1"/>
</dbReference>
<evidence type="ECO:0000256" key="7">
    <source>
        <dbReference type="ARBA" id="ARBA00013998"/>
    </source>
</evidence>
<comment type="domain">
    <text evidence="21">Modular enzyme with four functionally distinct domains. The isolated Hcy-binding domain catalyzes methyl transfer from free methylcobalamin to homocysteine. The Hcy-binding domain in association with the pterin-binding domain catalyzes the methylation of cob(I)alamin by methyltetrahydrofolate and the methylation of homocysteine. The B12-binding domain binds the cofactor. The AdoMet activation domain binds S-adenosyl-L-methionine. Under aerobic conditions cob(I)alamin can be converted to inactive cob(II)alamin. Reductive methylation by S-adenosyl-L-methionine and flavodoxin regenerates methylcobalamin.</text>
</comment>
<dbReference type="GO" id="GO:0046653">
    <property type="term" value="P:tetrahydrofolate metabolic process"/>
    <property type="evidence" value="ECO:0007669"/>
    <property type="project" value="TreeGrafter"/>
</dbReference>
<dbReference type="InterPro" id="IPR011822">
    <property type="entry name" value="MetH"/>
</dbReference>
<dbReference type="GO" id="GO:0008270">
    <property type="term" value="F:zinc ion binding"/>
    <property type="evidence" value="ECO:0007669"/>
    <property type="project" value="UniProtKB-UniRule"/>
</dbReference>
<dbReference type="UniPathway" id="UPA00051">
    <property type="reaction ID" value="UER00081"/>
</dbReference>
<dbReference type="SUPFAM" id="SSF56507">
    <property type="entry name" value="Methionine synthase activation domain-like"/>
    <property type="match status" value="1"/>
</dbReference>
<evidence type="ECO:0000256" key="17">
    <source>
        <dbReference type="ARBA" id="ARBA00023285"/>
    </source>
</evidence>
<dbReference type="InterPro" id="IPR036589">
    <property type="entry name" value="HCY_dom_sf"/>
</dbReference>
<evidence type="ECO:0000256" key="16">
    <source>
        <dbReference type="ARBA" id="ARBA00023167"/>
    </source>
</evidence>
<dbReference type="GO" id="GO:0005829">
    <property type="term" value="C:cytosol"/>
    <property type="evidence" value="ECO:0007669"/>
    <property type="project" value="TreeGrafter"/>
</dbReference>
<feature type="domain" description="B12-binding" evidence="29">
    <location>
        <begin position="772"/>
        <end position="907"/>
    </location>
</feature>
<dbReference type="Pfam" id="PF02310">
    <property type="entry name" value="B12-binding"/>
    <property type="match status" value="1"/>
</dbReference>
<dbReference type="EC" id="2.1.1.13" evidence="6 20"/>
<feature type="binding site" evidence="22 24">
    <location>
        <position position="327"/>
    </location>
    <ligand>
        <name>Zn(2+)</name>
        <dbReference type="ChEBI" id="CHEBI:29105"/>
    </ligand>
</feature>
<keyword evidence="12 21" id="KW-0949">S-adenosyl-L-methionine</keyword>
<feature type="binding site" evidence="23">
    <location>
        <position position="1161"/>
    </location>
    <ligand>
        <name>S-adenosyl-L-methionine</name>
        <dbReference type="ChEBI" id="CHEBI:59789"/>
    </ligand>
</feature>
<keyword evidence="15 21" id="KW-0862">Zinc</keyword>
<name>A0A6L6XX00_9ACTN</name>
<keyword evidence="10 21" id="KW-0846">Cobalamin</keyword>
<dbReference type="FunFam" id="3.20.20.20:FF:000002">
    <property type="entry name" value="Methionine synthase"/>
    <property type="match status" value="1"/>
</dbReference>
<dbReference type="InterPro" id="IPR003726">
    <property type="entry name" value="HCY_dom"/>
</dbReference>
<keyword evidence="13 21" id="KW-0479">Metal-binding</keyword>
<dbReference type="GO" id="GO:0032259">
    <property type="term" value="P:methylation"/>
    <property type="evidence" value="ECO:0007669"/>
    <property type="project" value="UniProtKB-KW"/>
</dbReference>
<dbReference type="FunFam" id="3.20.20.330:FF:000001">
    <property type="entry name" value="Methionine synthase"/>
    <property type="match status" value="1"/>
</dbReference>
<evidence type="ECO:0000256" key="6">
    <source>
        <dbReference type="ARBA" id="ARBA00012032"/>
    </source>
</evidence>
<dbReference type="Gene3D" id="3.20.20.330">
    <property type="entry name" value="Homocysteine-binding-like domain"/>
    <property type="match status" value="1"/>
</dbReference>
<comment type="cofactor">
    <cofactor evidence="3 21 22">
        <name>methylcob(III)alamin</name>
        <dbReference type="ChEBI" id="CHEBI:28115"/>
    </cofactor>
</comment>
<gene>
    <name evidence="31" type="primary">metH</name>
    <name evidence="31" type="ORF">GON03_22310</name>
</gene>
<dbReference type="InterPro" id="IPR006158">
    <property type="entry name" value="Cobalamin-bd"/>
</dbReference>
<feature type="binding site" description="axial binding residue" evidence="22">
    <location>
        <position position="785"/>
    </location>
    <ligand>
        <name>methylcob(III)alamin</name>
        <dbReference type="ChEBI" id="CHEBI:28115"/>
    </ligand>
    <ligandPart>
        <name>Co</name>
        <dbReference type="ChEBI" id="CHEBI:27638"/>
    </ligandPart>
</feature>
<comment type="cofactor">
    <cofactor evidence="2 21 24">
        <name>Zn(2+)</name>
        <dbReference type="ChEBI" id="CHEBI:29105"/>
    </cofactor>
</comment>
<dbReference type="CDD" id="cd02069">
    <property type="entry name" value="methionine_synthase_B12_BD"/>
    <property type="match status" value="1"/>
</dbReference>
<evidence type="ECO:0000256" key="22">
    <source>
        <dbReference type="PIRSR" id="PIRSR000381-1"/>
    </source>
</evidence>
<evidence type="ECO:0000259" key="26">
    <source>
        <dbReference type="PROSITE" id="PS50970"/>
    </source>
</evidence>
<dbReference type="InterPro" id="IPR033706">
    <property type="entry name" value="Met_synthase_B12-bd"/>
</dbReference>
<keyword evidence="16 21" id="KW-0486">Methionine biosynthesis</keyword>
<keyword evidence="8 21" id="KW-0489">Methyltransferase</keyword>
<dbReference type="InterPro" id="IPR036594">
    <property type="entry name" value="Meth_synthase_dom"/>
</dbReference>
<dbReference type="PROSITE" id="PS51337">
    <property type="entry name" value="B12_BINDING_NTER"/>
    <property type="match status" value="1"/>
</dbReference>
<comment type="catalytic activity">
    <reaction evidence="1 21">
        <text>(6S)-5-methyl-5,6,7,8-tetrahydrofolate + L-homocysteine = (6S)-5,6,7,8-tetrahydrofolate + L-methionine</text>
        <dbReference type="Rhea" id="RHEA:11172"/>
        <dbReference type="ChEBI" id="CHEBI:18608"/>
        <dbReference type="ChEBI" id="CHEBI:57453"/>
        <dbReference type="ChEBI" id="CHEBI:57844"/>
        <dbReference type="ChEBI" id="CHEBI:58199"/>
        <dbReference type="EC" id="2.1.1.13"/>
    </reaction>
</comment>
<dbReference type="AlphaFoldDB" id="A0A6L6XX00"/>
<dbReference type="PROSITE" id="PS51332">
    <property type="entry name" value="B12_BINDING"/>
    <property type="match status" value="1"/>
</dbReference>
<reference evidence="31 32" key="1">
    <citation type="submission" date="2019-12" db="EMBL/GenBank/DDBJ databases">
        <authorList>
            <person name="Huq M.A."/>
        </authorList>
    </citation>
    <scope>NUCLEOTIDE SEQUENCE [LARGE SCALE GENOMIC DNA]</scope>
    <source>
        <strain evidence="31 32">MAH-18</strain>
    </source>
</reference>
<dbReference type="InterPro" id="IPR050554">
    <property type="entry name" value="Met_Synthase/Corrinoid"/>
</dbReference>
<feature type="domain" description="AdoMet activation" evidence="28">
    <location>
        <begin position="922"/>
        <end position="1254"/>
    </location>
</feature>
<feature type="binding site" evidence="23">
    <location>
        <begin position="1216"/>
        <end position="1217"/>
    </location>
    <ligand>
        <name>S-adenosyl-L-methionine</name>
        <dbReference type="ChEBI" id="CHEBI:59789"/>
    </ligand>
</feature>
<keyword evidence="9 21" id="KW-0028">Amino-acid biosynthesis</keyword>
<accession>A0A6L6XX00</accession>
<dbReference type="PROSITE" id="PS50974">
    <property type="entry name" value="ADOMET_ACTIVATION"/>
    <property type="match status" value="1"/>
</dbReference>
<feature type="binding site" evidence="22 24">
    <location>
        <position position="328"/>
    </location>
    <ligand>
        <name>Zn(2+)</name>
        <dbReference type="ChEBI" id="CHEBI:29105"/>
    </ligand>
</feature>
<dbReference type="PROSITE" id="PS50972">
    <property type="entry name" value="PTERIN_BINDING"/>
    <property type="match status" value="1"/>
</dbReference>
<dbReference type="InterPro" id="IPR000489">
    <property type="entry name" value="Pterin-binding_dom"/>
</dbReference>
<evidence type="ECO:0000256" key="14">
    <source>
        <dbReference type="ARBA" id="ARBA00022737"/>
    </source>
</evidence>
<evidence type="ECO:0000256" key="9">
    <source>
        <dbReference type="ARBA" id="ARBA00022605"/>
    </source>
</evidence>
<dbReference type="SUPFAM" id="SSF52242">
    <property type="entry name" value="Cobalamin (vitamin B12)-binding domain"/>
    <property type="match status" value="1"/>
</dbReference>